<gene>
    <name evidence="9" type="primary">GCD1</name>
    <name evidence="9" type="ORF">OC846_001791</name>
</gene>
<dbReference type="PANTHER" id="PTHR45989:SF1">
    <property type="entry name" value="TRANSLATION INITIATION FACTOR EIF-2B SUBUNIT GAMMA"/>
    <property type="match status" value="1"/>
</dbReference>
<dbReference type="GO" id="GO:0005829">
    <property type="term" value="C:cytosol"/>
    <property type="evidence" value="ECO:0007669"/>
    <property type="project" value="UniProtKB-SubCell"/>
</dbReference>
<evidence type="ECO:0000256" key="5">
    <source>
        <dbReference type="ARBA" id="ARBA00022917"/>
    </source>
</evidence>
<feature type="region of interest" description="Disordered" evidence="7">
    <location>
        <begin position="272"/>
        <end position="294"/>
    </location>
</feature>
<dbReference type="InterPro" id="IPR051960">
    <property type="entry name" value="eIF2B_gamma"/>
</dbReference>
<evidence type="ECO:0000259" key="8">
    <source>
        <dbReference type="Pfam" id="PF24894"/>
    </source>
</evidence>
<sequence length="786" mass="81309">MASTAAAAASAVSASAGAGPGSGAAAGSAAASSNTLPPPLLTPVIFCHPNEGSSLTLQPVAAALPISTSTSTNTDETPNSIPPALLPVANRPLIAFILQQVVSAGLRYAIISTPSAQHSLFAHTLRQLHLRPPTASNTTGSTPNVQVLIDPLPGTSRRPNPTTHDYVLRIDLVPLGPVDRSDKVVKSNPPTSAEEPKEQDPPKPTTSKPLGSAQLLHWLSSEGWLESDPLILPYDLLTPSLPLTHLIRQHQIATASLTPALFCDSSPLSRGQRPSISASSHSLTTSPSSSTPSLGATTLLIERRTLENIPHSSTHKATASDAVSKERLKAERKAILPKEGPSSALLNNYFGDRLVVYSKDSFFNAVASASPQGFLGSAPPARPDTTSASRSPFPANSLIAPAYTTSHALLFSSALTQATQASTSPSAFTLPPSIGRSYTAAVGGSSGSKGIHADSVRVSTSLVDSGIYVLRLAALSHIWKHVSFQSSSSSPPSKIRSIPHLVSLLARASSDPVYARKLGGGSANGGAEVLVHTLIARISPVHTDHHVVPGEGAAPEADRHGPGVERFLERVDTPSKYLEANRFLLRALSAPTPSALFPIPTLSEVGTLGAAPPLPSSESSTQQQQQQKPQITPDALIASSPSVTLGDRCVIRRSVIGKGCNIARGAKILGCVLMPGVTVGENAKLESTVLAPYTVVGARVNLLDVDAGPEGVKIADGTDAKLTRIGLPSAVSAGAGKNRDKGSRGTGAGGEEGPQALGFDASAPISGLMDLDSDSEDEEEDEEDEE</sequence>
<comment type="subunit">
    <text evidence="6">Component of the translation initiation factor 2B (eIF2B) complex which is a heterodecamer of two sets of five different subunits: alpha, beta, gamma, delta and epsilon. Subunits alpha, beta and delta comprise a regulatory subcomplex and subunits epsilon and gamma comprise a catalytic subcomplex. Within the complex, the hexameric regulatory complex resides at the center, with the two heterodimeric catalytic subcomplexes bound on opposite sides.</text>
</comment>
<name>A0AAN6GY85_9BASI</name>
<feature type="compositionally biased region" description="Polar residues" evidence="7">
    <location>
        <begin position="134"/>
        <end position="145"/>
    </location>
</feature>
<keyword evidence="10" id="KW-1185">Reference proteome</keyword>
<feature type="compositionally biased region" description="Low complexity" evidence="7">
    <location>
        <begin position="274"/>
        <end position="294"/>
    </location>
</feature>
<feature type="compositionally biased region" description="Acidic residues" evidence="7">
    <location>
        <begin position="771"/>
        <end position="786"/>
    </location>
</feature>
<dbReference type="GO" id="GO:0005851">
    <property type="term" value="C:eukaryotic translation initiation factor 2B complex"/>
    <property type="evidence" value="ECO:0007669"/>
    <property type="project" value="TreeGrafter"/>
</dbReference>
<feature type="region of interest" description="Disordered" evidence="7">
    <location>
        <begin position="733"/>
        <end position="786"/>
    </location>
</feature>
<comment type="similarity">
    <text evidence="2">Belongs to the eIF-2B gamma/epsilon subunits family.</text>
</comment>
<evidence type="ECO:0000313" key="10">
    <source>
        <dbReference type="Proteomes" id="UP001176517"/>
    </source>
</evidence>
<feature type="region of interest" description="Disordered" evidence="7">
    <location>
        <begin position="179"/>
        <end position="211"/>
    </location>
</feature>
<dbReference type="EMBL" id="JAPDMZ010000029">
    <property type="protein sequence ID" value="KAK0555278.1"/>
    <property type="molecule type" value="Genomic_DNA"/>
</dbReference>
<feature type="region of interest" description="Disordered" evidence="7">
    <location>
        <begin position="608"/>
        <end position="637"/>
    </location>
</feature>
<dbReference type="Pfam" id="PF24894">
    <property type="entry name" value="Hexapep_GlmU"/>
    <property type="match status" value="1"/>
</dbReference>
<evidence type="ECO:0000256" key="1">
    <source>
        <dbReference type="ARBA" id="ARBA00004514"/>
    </source>
</evidence>
<dbReference type="AlphaFoldDB" id="A0AAN6GY85"/>
<comment type="subcellular location">
    <subcellularLocation>
        <location evidence="1">Cytoplasm</location>
        <location evidence="1">Cytosol</location>
    </subcellularLocation>
</comment>
<feature type="compositionally biased region" description="Low complexity" evidence="7">
    <location>
        <begin position="616"/>
        <end position="630"/>
    </location>
</feature>
<dbReference type="GO" id="GO:0005085">
    <property type="term" value="F:guanyl-nucleotide exchange factor activity"/>
    <property type="evidence" value="ECO:0007669"/>
    <property type="project" value="TreeGrafter"/>
</dbReference>
<proteinExistence type="inferred from homology"/>
<dbReference type="Gene3D" id="2.160.10.10">
    <property type="entry name" value="Hexapeptide repeat proteins"/>
    <property type="match status" value="1"/>
</dbReference>
<evidence type="ECO:0000256" key="7">
    <source>
        <dbReference type="SAM" id="MobiDB-lite"/>
    </source>
</evidence>
<dbReference type="PANTHER" id="PTHR45989">
    <property type="entry name" value="TRANSLATION INITIATION FACTOR EIF-2B SUBUNIT GAMMA"/>
    <property type="match status" value="1"/>
</dbReference>
<feature type="region of interest" description="Disordered" evidence="7">
    <location>
        <begin position="132"/>
        <end position="165"/>
    </location>
</feature>
<keyword evidence="5" id="KW-0648">Protein biosynthesis</keyword>
<keyword evidence="3" id="KW-0963">Cytoplasm</keyword>
<dbReference type="GO" id="GO:0002183">
    <property type="term" value="P:cytoplasmic translational initiation"/>
    <property type="evidence" value="ECO:0007669"/>
    <property type="project" value="TreeGrafter"/>
</dbReference>
<dbReference type="SUPFAM" id="SSF51161">
    <property type="entry name" value="Trimeric LpxA-like enzymes"/>
    <property type="match status" value="1"/>
</dbReference>
<evidence type="ECO:0000256" key="6">
    <source>
        <dbReference type="ARBA" id="ARBA00046432"/>
    </source>
</evidence>
<accession>A0AAN6GY85</accession>
<evidence type="ECO:0000256" key="4">
    <source>
        <dbReference type="ARBA" id="ARBA00022540"/>
    </source>
</evidence>
<protein>
    <submittedName>
        <fullName evidence="9">Translation initiation factor eIF-2B subunit gamma</fullName>
    </submittedName>
</protein>
<dbReference type="InterPro" id="IPR011004">
    <property type="entry name" value="Trimer_LpxA-like_sf"/>
</dbReference>
<dbReference type="Proteomes" id="UP001176517">
    <property type="component" value="Unassembled WGS sequence"/>
</dbReference>
<comment type="caution">
    <text evidence="9">The sequence shown here is derived from an EMBL/GenBank/DDBJ whole genome shotgun (WGS) entry which is preliminary data.</text>
</comment>
<organism evidence="9 10">
    <name type="scientific">Tilletia horrida</name>
    <dbReference type="NCBI Taxonomy" id="155126"/>
    <lineage>
        <taxon>Eukaryota</taxon>
        <taxon>Fungi</taxon>
        <taxon>Dikarya</taxon>
        <taxon>Basidiomycota</taxon>
        <taxon>Ustilaginomycotina</taxon>
        <taxon>Exobasidiomycetes</taxon>
        <taxon>Tilletiales</taxon>
        <taxon>Tilletiaceae</taxon>
        <taxon>Tilletia</taxon>
    </lineage>
</organism>
<keyword evidence="4 9" id="KW-0396">Initiation factor</keyword>
<feature type="domain" description="Glucose-1-phosphate adenylyltransferase/Bifunctional protein GlmU-like C-terminal hexapeptide" evidence="8">
    <location>
        <begin position="632"/>
        <end position="696"/>
    </location>
</feature>
<evidence type="ECO:0000256" key="3">
    <source>
        <dbReference type="ARBA" id="ARBA00022490"/>
    </source>
</evidence>
<evidence type="ECO:0000256" key="2">
    <source>
        <dbReference type="ARBA" id="ARBA00007878"/>
    </source>
</evidence>
<dbReference type="InterPro" id="IPR056818">
    <property type="entry name" value="GlmU/GlgC-like_hexapep"/>
</dbReference>
<reference evidence="9" key="1">
    <citation type="journal article" date="2023" name="PhytoFront">
        <title>Draft Genome Resources of Seven Strains of Tilletia horrida, Causal Agent of Kernel Smut of Rice.</title>
        <authorList>
            <person name="Khanal S."/>
            <person name="Antony Babu S."/>
            <person name="Zhou X.G."/>
        </authorList>
    </citation>
    <scope>NUCLEOTIDE SEQUENCE</scope>
    <source>
        <strain evidence="9">TX6</strain>
    </source>
</reference>
<dbReference type="GO" id="GO:0003743">
    <property type="term" value="F:translation initiation factor activity"/>
    <property type="evidence" value="ECO:0007669"/>
    <property type="project" value="UniProtKB-KW"/>
</dbReference>
<evidence type="ECO:0000313" key="9">
    <source>
        <dbReference type="EMBL" id="KAK0555278.1"/>
    </source>
</evidence>